<organism evidence="11 12">
    <name type="scientific">Selenomonas ruminantium</name>
    <dbReference type="NCBI Taxonomy" id="971"/>
    <lineage>
        <taxon>Bacteria</taxon>
        <taxon>Bacillati</taxon>
        <taxon>Bacillota</taxon>
        <taxon>Negativicutes</taxon>
        <taxon>Selenomonadales</taxon>
        <taxon>Selenomonadaceae</taxon>
        <taxon>Selenomonas</taxon>
    </lineage>
</organism>
<evidence type="ECO:0000256" key="7">
    <source>
        <dbReference type="ARBA" id="ARBA00022993"/>
    </source>
</evidence>
<dbReference type="GO" id="GO:0015937">
    <property type="term" value="P:coenzyme A biosynthetic process"/>
    <property type="evidence" value="ECO:0007669"/>
    <property type="project" value="UniProtKB-UniRule"/>
</dbReference>
<dbReference type="EC" id="2.7.7.3" evidence="9"/>
<dbReference type="Pfam" id="PF01467">
    <property type="entry name" value="CTP_transf_like"/>
    <property type="match status" value="1"/>
</dbReference>
<keyword evidence="4 9" id="KW-0547">Nucleotide-binding</keyword>
<evidence type="ECO:0000256" key="5">
    <source>
        <dbReference type="ARBA" id="ARBA00022840"/>
    </source>
</evidence>
<dbReference type="GO" id="GO:0005524">
    <property type="term" value="F:ATP binding"/>
    <property type="evidence" value="ECO:0007669"/>
    <property type="project" value="UniProtKB-KW"/>
</dbReference>
<evidence type="ECO:0000256" key="2">
    <source>
        <dbReference type="ARBA" id="ARBA00022679"/>
    </source>
</evidence>
<feature type="domain" description="Cytidyltransferase-like" evidence="10">
    <location>
        <begin position="6"/>
        <end position="133"/>
    </location>
</feature>
<accession>A0A927WSZ1</accession>
<dbReference type="PANTHER" id="PTHR21342">
    <property type="entry name" value="PHOSPHOPANTETHEINE ADENYLYLTRANSFERASE"/>
    <property type="match status" value="1"/>
</dbReference>
<feature type="binding site" evidence="9">
    <location>
        <begin position="9"/>
        <end position="10"/>
    </location>
    <ligand>
        <name>ATP</name>
        <dbReference type="ChEBI" id="CHEBI:30616"/>
    </ligand>
</feature>
<keyword evidence="3 9" id="KW-0548">Nucleotidyltransferase</keyword>
<comment type="function">
    <text evidence="9">Reversibly transfers an adenylyl group from ATP to 4'-phosphopantetheine, yielding dephospho-CoA (dPCoA) and pyrophosphate.</text>
</comment>
<keyword evidence="2 9" id="KW-0808">Transferase</keyword>
<feature type="binding site" evidence="9">
    <location>
        <position position="41"/>
    </location>
    <ligand>
        <name>substrate</name>
    </ligand>
</feature>
<evidence type="ECO:0000256" key="8">
    <source>
        <dbReference type="ARBA" id="ARBA00029346"/>
    </source>
</evidence>
<dbReference type="NCBIfam" id="TIGR00125">
    <property type="entry name" value="cyt_tran_rel"/>
    <property type="match status" value="1"/>
</dbReference>
<evidence type="ECO:0000259" key="10">
    <source>
        <dbReference type="Pfam" id="PF01467"/>
    </source>
</evidence>
<dbReference type="SUPFAM" id="SSF52374">
    <property type="entry name" value="Nucleotidylyl transferase"/>
    <property type="match status" value="1"/>
</dbReference>
<comment type="caution">
    <text evidence="11">The sequence shown here is derived from an EMBL/GenBank/DDBJ whole genome shotgun (WGS) entry which is preliminary data.</text>
</comment>
<evidence type="ECO:0000256" key="9">
    <source>
        <dbReference type="HAMAP-Rule" id="MF_00151"/>
    </source>
</evidence>
<dbReference type="Proteomes" id="UP000761380">
    <property type="component" value="Unassembled WGS sequence"/>
</dbReference>
<keyword evidence="5 9" id="KW-0067">ATP-binding</keyword>
<dbReference type="PRINTS" id="PR01020">
    <property type="entry name" value="LPSBIOSNTHSS"/>
</dbReference>
<sequence length="165" mass="18830">MRRAVCSGSFDPVTLGHVDVFERASRMFDELIICVFRNIEKQGFFSVDERVRLIEEAVAHLPNVRVMAFSSLITDFMAQQDAKIIVRGVRSVKDLEYEENEAYMIKHLNPEIDTVFLLTRPDLSYVSSSGVREVFRFRGSVSGLVPACVEQAMKNKMSSADRERM</sequence>
<feature type="binding site" evidence="9">
    <location>
        <position position="98"/>
    </location>
    <ligand>
        <name>ATP</name>
        <dbReference type="ChEBI" id="CHEBI:30616"/>
    </ligand>
</feature>
<evidence type="ECO:0000256" key="4">
    <source>
        <dbReference type="ARBA" id="ARBA00022741"/>
    </source>
</evidence>
<evidence type="ECO:0000256" key="3">
    <source>
        <dbReference type="ARBA" id="ARBA00022695"/>
    </source>
</evidence>
<comment type="pathway">
    <text evidence="9">Cofactor biosynthesis; coenzyme A biosynthesis; CoA from (R)-pantothenate: step 4/5.</text>
</comment>
<keyword evidence="7 9" id="KW-0173">Coenzyme A biosynthesis</keyword>
<feature type="binding site" evidence="9">
    <location>
        <position position="87"/>
    </location>
    <ligand>
        <name>substrate</name>
    </ligand>
</feature>
<gene>
    <name evidence="9 11" type="primary">coaD</name>
    <name evidence="11" type="ORF">E7201_09370</name>
</gene>
<comment type="subunit">
    <text evidence="9">Homohexamer.</text>
</comment>
<feature type="binding site" evidence="9">
    <location>
        <position position="73"/>
    </location>
    <ligand>
        <name>substrate</name>
    </ligand>
</feature>
<dbReference type="HAMAP" id="MF_00151">
    <property type="entry name" value="PPAT_bact"/>
    <property type="match status" value="1"/>
</dbReference>
<dbReference type="GO" id="GO:0005737">
    <property type="term" value="C:cytoplasm"/>
    <property type="evidence" value="ECO:0007669"/>
    <property type="project" value="UniProtKB-SubCell"/>
</dbReference>
<dbReference type="NCBIfam" id="TIGR01510">
    <property type="entry name" value="coaD_prev_kdtB"/>
    <property type="match status" value="1"/>
</dbReference>
<dbReference type="Gene3D" id="3.40.50.620">
    <property type="entry name" value="HUPs"/>
    <property type="match status" value="1"/>
</dbReference>
<evidence type="ECO:0000313" key="12">
    <source>
        <dbReference type="Proteomes" id="UP000761380"/>
    </source>
</evidence>
<dbReference type="AlphaFoldDB" id="A0A927WSZ1"/>
<dbReference type="EMBL" id="SVBY01000076">
    <property type="protein sequence ID" value="MBE6093357.1"/>
    <property type="molecule type" value="Genomic_DNA"/>
</dbReference>
<dbReference type="InterPro" id="IPR004821">
    <property type="entry name" value="Cyt_trans-like"/>
</dbReference>
<name>A0A927WSZ1_SELRU</name>
<feature type="binding site" evidence="9">
    <location>
        <position position="9"/>
    </location>
    <ligand>
        <name>substrate</name>
    </ligand>
</feature>
<keyword evidence="1 9" id="KW-0963">Cytoplasm</keyword>
<feature type="site" description="Transition state stabilizer" evidence="9">
    <location>
        <position position="17"/>
    </location>
</feature>
<keyword evidence="6 9" id="KW-0460">Magnesium</keyword>
<feature type="binding site" evidence="9">
    <location>
        <position position="17"/>
    </location>
    <ligand>
        <name>ATP</name>
        <dbReference type="ChEBI" id="CHEBI:30616"/>
    </ligand>
</feature>
<reference evidence="11" key="1">
    <citation type="submission" date="2019-04" db="EMBL/GenBank/DDBJ databases">
        <title>Evolution of Biomass-Degrading Anaerobic Consortia Revealed by Metagenomics.</title>
        <authorList>
            <person name="Peng X."/>
        </authorList>
    </citation>
    <scope>NUCLEOTIDE SEQUENCE</scope>
    <source>
        <strain evidence="11">SIG240</strain>
    </source>
</reference>
<evidence type="ECO:0000256" key="1">
    <source>
        <dbReference type="ARBA" id="ARBA00022490"/>
    </source>
</evidence>
<dbReference type="CDD" id="cd02163">
    <property type="entry name" value="PPAT"/>
    <property type="match status" value="1"/>
</dbReference>
<proteinExistence type="inferred from homology"/>
<comment type="catalytic activity">
    <reaction evidence="8 9">
        <text>(R)-4'-phosphopantetheine + ATP + H(+) = 3'-dephospho-CoA + diphosphate</text>
        <dbReference type="Rhea" id="RHEA:19801"/>
        <dbReference type="ChEBI" id="CHEBI:15378"/>
        <dbReference type="ChEBI" id="CHEBI:30616"/>
        <dbReference type="ChEBI" id="CHEBI:33019"/>
        <dbReference type="ChEBI" id="CHEBI:57328"/>
        <dbReference type="ChEBI" id="CHEBI:61723"/>
        <dbReference type="EC" id="2.7.7.3"/>
    </reaction>
</comment>
<protein>
    <recommendedName>
        <fullName evidence="9">Phosphopantetheine adenylyltransferase</fullName>
        <ecNumber evidence="9">2.7.7.3</ecNumber>
    </recommendedName>
    <alternativeName>
        <fullName evidence="9">Dephospho-CoA pyrophosphorylase</fullName>
    </alternativeName>
    <alternativeName>
        <fullName evidence="9">Pantetheine-phosphate adenylyltransferase</fullName>
        <shortName evidence="9">PPAT</shortName>
    </alternativeName>
</protein>
<comment type="subcellular location">
    <subcellularLocation>
        <location evidence="9">Cytoplasm</location>
    </subcellularLocation>
</comment>
<evidence type="ECO:0000256" key="6">
    <source>
        <dbReference type="ARBA" id="ARBA00022842"/>
    </source>
</evidence>
<feature type="binding site" evidence="9">
    <location>
        <begin position="123"/>
        <end position="129"/>
    </location>
    <ligand>
        <name>ATP</name>
        <dbReference type="ChEBI" id="CHEBI:30616"/>
    </ligand>
</feature>
<dbReference type="PANTHER" id="PTHR21342:SF1">
    <property type="entry name" value="PHOSPHOPANTETHEINE ADENYLYLTRANSFERASE"/>
    <property type="match status" value="1"/>
</dbReference>
<evidence type="ECO:0000313" key="11">
    <source>
        <dbReference type="EMBL" id="MBE6093357.1"/>
    </source>
</evidence>
<feature type="binding site" evidence="9">
    <location>
        <begin position="88"/>
        <end position="90"/>
    </location>
    <ligand>
        <name>ATP</name>
        <dbReference type="ChEBI" id="CHEBI:30616"/>
    </ligand>
</feature>
<dbReference type="GO" id="GO:0004595">
    <property type="term" value="F:pantetheine-phosphate adenylyltransferase activity"/>
    <property type="evidence" value="ECO:0007669"/>
    <property type="project" value="UniProtKB-UniRule"/>
</dbReference>
<comment type="cofactor">
    <cofactor evidence="9">
        <name>Mg(2+)</name>
        <dbReference type="ChEBI" id="CHEBI:18420"/>
    </cofactor>
</comment>
<dbReference type="InterPro" id="IPR001980">
    <property type="entry name" value="PPAT"/>
</dbReference>
<dbReference type="InterPro" id="IPR014729">
    <property type="entry name" value="Rossmann-like_a/b/a_fold"/>
</dbReference>
<comment type="similarity">
    <text evidence="9">Belongs to the bacterial CoaD family.</text>
</comment>